<accession>A0ABR5VMY2</accession>
<sequence length="115" mass="12994">MRFTALIFFCAFSFIANAQDKSIEHLDSLATIYSACDVCASTYKNLGYTQKANYFAGFYVELFKGVSKLPDYEQKYFFSASETEIEQLKALTLPAISEKCEDLYKSLIQVQSSGK</sequence>
<dbReference type="Proteomes" id="UP000075621">
    <property type="component" value="Unassembled WGS sequence"/>
</dbReference>
<feature type="signal peptide" evidence="1">
    <location>
        <begin position="1"/>
        <end position="18"/>
    </location>
</feature>
<name>A0ABR5VMY2_9GAMM</name>
<organism evidence="2 3">
    <name type="scientific">Pseudoalteromonas agarivorans</name>
    <dbReference type="NCBI Taxonomy" id="176102"/>
    <lineage>
        <taxon>Bacteria</taxon>
        <taxon>Pseudomonadati</taxon>
        <taxon>Pseudomonadota</taxon>
        <taxon>Gammaproteobacteria</taxon>
        <taxon>Alteromonadales</taxon>
        <taxon>Pseudoalteromonadaceae</taxon>
        <taxon>Pseudoalteromonas</taxon>
    </lineage>
</organism>
<comment type="caution">
    <text evidence="2">The sequence shown here is derived from an EMBL/GenBank/DDBJ whole genome shotgun (WGS) entry which is preliminary data.</text>
</comment>
<protein>
    <recommendedName>
        <fullName evidence="4">Rap1a immunity protein domain-containing protein</fullName>
    </recommendedName>
</protein>
<evidence type="ECO:0000313" key="3">
    <source>
        <dbReference type="Proteomes" id="UP000075621"/>
    </source>
</evidence>
<gene>
    <name evidence="2" type="ORF">A2I98_03730</name>
</gene>
<evidence type="ECO:0008006" key="4">
    <source>
        <dbReference type="Google" id="ProtNLM"/>
    </source>
</evidence>
<dbReference type="RefSeq" id="WP_064387047.1">
    <property type="nucleotide sequence ID" value="NZ_LVCM01000045.1"/>
</dbReference>
<keyword evidence="1" id="KW-0732">Signal</keyword>
<proteinExistence type="predicted"/>
<dbReference type="EMBL" id="LVCM01000045">
    <property type="protein sequence ID" value="KYL31241.1"/>
    <property type="molecule type" value="Genomic_DNA"/>
</dbReference>
<evidence type="ECO:0000256" key="1">
    <source>
        <dbReference type="SAM" id="SignalP"/>
    </source>
</evidence>
<reference evidence="2 3" key="1">
    <citation type="submission" date="2016-03" db="EMBL/GenBank/DDBJ databases">
        <authorList>
            <person name="Zhang H."/>
            <person name="Liu R."/>
            <person name="Wang M."/>
            <person name="Wang H."/>
            <person name="Wang L."/>
            <person name="Song L."/>
        </authorList>
    </citation>
    <scope>NUCLEOTIDE SEQUENCE [LARGE SCALE GENOMIC DNA]</scope>
    <source>
        <strain evidence="2 3">DSM 16098</strain>
    </source>
</reference>
<evidence type="ECO:0000313" key="2">
    <source>
        <dbReference type="EMBL" id="KYL31241.1"/>
    </source>
</evidence>
<feature type="chain" id="PRO_5045203361" description="Rap1a immunity protein domain-containing protein" evidence="1">
    <location>
        <begin position="19"/>
        <end position="115"/>
    </location>
</feature>